<proteinExistence type="predicted"/>
<evidence type="ECO:0000313" key="2">
    <source>
        <dbReference type="EMBL" id="MDQ0465217.1"/>
    </source>
</evidence>
<protein>
    <recommendedName>
        <fullName evidence="4">LPXTG cell wall anchor domain-containing protein</fullName>
    </recommendedName>
</protein>
<dbReference type="Proteomes" id="UP001228905">
    <property type="component" value="Unassembled WGS sequence"/>
</dbReference>
<sequence>MTLQPWTLTIDAQAVLIGLGVVLLAILAATLVARARRAKEKPQDEG</sequence>
<dbReference type="RefSeq" id="WP_307350436.1">
    <property type="nucleotide sequence ID" value="NZ_JAUSVS010000006.1"/>
</dbReference>
<name>A0ABU0IT81_9CAUL</name>
<keyword evidence="3" id="KW-1185">Reference proteome</keyword>
<keyword evidence="1" id="KW-0472">Membrane</keyword>
<reference evidence="2 3" key="1">
    <citation type="submission" date="2023-07" db="EMBL/GenBank/DDBJ databases">
        <title>Genomic Encyclopedia of Type Strains, Phase IV (KMG-IV): sequencing the most valuable type-strain genomes for metagenomic binning, comparative biology and taxonomic classification.</title>
        <authorList>
            <person name="Goeker M."/>
        </authorList>
    </citation>
    <scope>NUCLEOTIDE SEQUENCE [LARGE SCALE GENOMIC DNA]</scope>
    <source>
        <strain evidence="2 3">DSM 18695</strain>
    </source>
</reference>
<gene>
    <name evidence="2" type="ORF">QO010_003004</name>
</gene>
<keyword evidence="1" id="KW-1133">Transmembrane helix</keyword>
<comment type="caution">
    <text evidence="2">The sequence shown here is derived from an EMBL/GenBank/DDBJ whole genome shotgun (WGS) entry which is preliminary data.</text>
</comment>
<evidence type="ECO:0000256" key="1">
    <source>
        <dbReference type="SAM" id="Phobius"/>
    </source>
</evidence>
<organism evidence="2 3">
    <name type="scientific">Caulobacter ginsengisoli</name>
    <dbReference type="NCBI Taxonomy" id="400775"/>
    <lineage>
        <taxon>Bacteria</taxon>
        <taxon>Pseudomonadati</taxon>
        <taxon>Pseudomonadota</taxon>
        <taxon>Alphaproteobacteria</taxon>
        <taxon>Caulobacterales</taxon>
        <taxon>Caulobacteraceae</taxon>
        <taxon>Caulobacter</taxon>
    </lineage>
</organism>
<evidence type="ECO:0000313" key="3">
    <source>
        <dbReference type="Proteomes" id="UP001228905"/>
    </source>
</evidence>
<keyword evidence="1" id="KW-0812">Transmembrane</keyword>
<dbReference type="EMBL" id="JAUSVS010000006">
    <property type="protein sequence ID" value="MDQ0465217.1"/>
    <property type="molecule type" value="Genomic_DNA"/>
</dbReference>
<evidence type="ECO:0008006" key="4">
    <source>
        <dbReference type="Google" id="ProtNLM"/>
    </source>
</evidence>
<feature type="transmembrane region" description="Helical" evidence="1">
    <location>
        <begin position="12"/>
        <end position="33"/>
    </location>
</feature>
<accession>A0ABU0IT81</accession>